<dbReference type="RefSeq" id="WP_332865945.1">
    <property type="nucleotide sequence ID" value="NZ_JBAFSM010000029.1"/>
</dbReference>
<keyword evidence="5 8" id="KW-1133">Transmembrane helix</keyword>
<dbReference type="EMBL" id="JBAFSM010000029">
    <property type="protein sequence ID" value="MEG3438464.1"/>
    <property type="molecule type" value="Genomic_DNA"/>
</dbReference>
<feature type="transmembrane region" description="Helical" evidence="8">
    <location>
        <begin position="369"/>
        <end position="390"/>
    </location>
</feature>
<keyword evidence="8" id="KW-0997">Cell inner membrane</keyword>
<comment type="caution">
    <text evidence="9">The sequence shown here is derived from an EMBL/GenBank/DDBJ whole genome shotgun (WGS) entry which is preliminary data.</text>
</comment>
<dbReference type="InterPro" id="IPR004282">
    <property type="entry name" value="CemA"/>
</dbReference>
<reference evidence="9 10" key="1">
    <citation type="submission" date="2024-01" db="EMBL/GenBank/DDBJ databases">
        <title>Genomic insights into the taxonomy and metabolism of the cyanobacterium Pannus brasiliensis CCIBt3594.</title>
        <authorList>
            <person name="Machado M."/>
            <person name="Botero N.B."/>
            <person name="Andreote A.P.D."/>
            <person name="Feitosa A.M.T."/>
            <person name="Popin R."/>
            <person name="Sivonen K."/>
            <person name="Fiore M.F."/>
        </authorList>
    </citation>
    <scope>NUCLEOTIDE SEQUENCE [LARGE SCALE GENOMIC DNA]</scope>
    <source>
        <strain evidence="9 10">CCIBt3594</strain>
    </source>
</reference>
<comment type="similarity">
    <text evidence="8">Belongs to the CemA family.</text>
</comment>
<comment type="subcellular location">
    <subcellularLocation>
        <location evidence="8">Cell inner membrane</location>
        <topology evidence="8">Multi-pass membrane protein</topology>
    </subcellularLocation>
    <subcellularLocation>
        <location evidence="1">Membrane</location>
        <topology evidence="1">Multi-pass membrane protein</topology>
    </subcellularLocation>
</comment>
<comment type="function">
    <text evidence="8">Required for H(+) efflux immediately after light irradiation to form a rapid H(+) concentration gradient across the thylakoid membranes. Together with PxcL, contributes to transient H(+) uptake following dark to light transition.</text>
</comment>
<feature type="transmembrane region" description="Helical" evidence="8">
    <location>
        <begin position="327"/>
        <end position="348"/>
    </location>
</feature>
<keyword evidence="8" id="KW-1003">Cell membrane</keyword>
<dbReference type="Pfam" id="PF03040">
    <property type="entry name" value="CemA"/>
    <property type="match status" value="1"/>
</dbReference>
<evidence type="ECO:0000256" key="4">
    <source>
        <dbReference type="ARBA" id="ARBA00022781"/>
    </source>
</evidence>
<dbReference type="PANTHER" id="PTHR33650">
    <property type="entry name" value="CHLOROPLAST ENVELOPE MEMBRANE PROTEIN-RELATED"/>
    <property type="match status" value="1"/>
</dbReference>
<feature type="transmembrane region" description="Helical" evidence="8">
    <location>
        <begin position="410"/>
        <end position="430"/>
    </location>
</feature>
<keyword evidence="7 8" id="KW-0472">Membrane</keyword>
<dbReference type="Proteomes" id="UP001328733">
    <property type="component" value="Unassembled WGS sequence"/>
</dbReference>
<dbReference type="PANTHER" id="PTHR33650:SF2">
    <property type="entry name" value="CHLOROPLAST ENVELOPE MEMBRANE PROTEIN"/>
    <property type="match status" value="1"/>
</dbReference>
<name>A0AAW9QZG6_9CHRO</name>
<evidence type="ECO:0000256" key="8">
    <source>
        <dbReference type="HAMAP-Rule" id="MF_01308"/>
    </source>
</evidence>
<evidence type="ECO:0000256" key="7">
    <source>
        <dbReference type="ARBA" id="ARBA00023136"/>
    </source>
</evidence>
<evidence type="ECO:0000256" key="6">
    <source>
        <dbReference type="ARBA" id="ARBA00023065"/>
    </source>
</evidence>
<dbReference type="AlphaFoldDB" id="A0AAW9QZG6"/>
<feature type="transmembrane region" description="Helical" evidence="8">
    <location>
        <begin position="227"/>
        <end position="246"/>
    </location>
</feature>
<dbReference type="GO" id="GO:0015078">
    <property type="term" value="F:proton transmembrane transporter activity"/>
    <property type="evidence" value="ECO:0007669"/>
    <property type="project" value="UniProtKB-UniRule"/>
</dbReference>
<evidence type="ECO:0000256" key="2">
    <source>
        <dbReference type="ARBA" id="ARBA00022448"/>
    </source>
</evidence>
<dbReference type="GO" id="GO:0005886">
    <property type="term" value="C:plasma membrane"/>
    <property type="evidence" value="ECO:0007669"/>
    <property type="project" value="UniProtKB-SubCell"/>
</dbReference>
<evidence type="ECO:0000313" key="10">
    <source>
        <dbReference type="Proteomes" id="UP001328733"/>
    </source>
</evidence>
<proteinExistence type="inferred from homology"/>
<dbReference type="HAMAP" id="MF_01308">
    <property type="entry name" value="CemA_PxcA"/>
    <property type="match status" value="1"/>
</dbReference>
<sequence length="450" mass="52254">MNFNRILQTANQWLLKTPDRSLDSAYRAALKIKDIEDKHFQGRKVSGEFSNYGGTVNSYFISEVKRHLQKVRVRLIEFRASRAIVDTFGPRQPLSTGSEGTVTIPNDIWLEKLNIIDSIVIKYQESDRFETNEEIALAKDSAIVPVRERENKTKNRSTRGSFLDPRFEAEERLDRSSKLQKATERPGVLPRSFVNTLNRIKQEIDPQSEESEEAVLRKFRNSRYKTAISIKFILLLIIVPLLTHQLSKTFLITPLVHKYFAENQEFVFINRDLEEEAFADLKRYEEALHFRGLIGLSEKLNPEEIEERVKEKAGELSQEYRLRGLDGISNIFSDIFSFIAFGFVIAFSRREIEIVKGFLDGILYNLSDSAKAFLIILFTDMFVGFHSPHGWEVILENLGRHFGLPENRDFNFLFIATFPVILDTVLKYWIFRYLNRISPSAVATYRNMNE</sequence>
<keyword evidence="6 8" id="KW-0406">Ion transport</keyword>
<gene>
    <name evidence="8" type="primary">pxcA</name>
    <name evidence="9" type="ORF">V0288_15135</name>
</gene>
<evidence type="ECO:0000256" key="3">
    <source>
        <dbReference type="ARBA" id="ARBA00022692"/>
    </source>
</evidence>
<evidence type="ECO:0000313" key="9">
    <source>
        <dbReference type="EMBL" id="MEG3438464.1"/>
    </source>
</evidence>
<keyword evidence="3 8" id="KW-0812">Transmembrane</keyword>
<evidence type="ECO:0000256" key="5">
    <source>
        <dbReference type="ARBA" id="ARBA00022989"/>
    </source>
</evidence>
<keyword evidence="10" id="KW-1185">Reference proteome</keyword>
<protein>
    <recommendedName>
        <fullName evidence="8">Proton extrusion protein PxcA</fullName>
    </recommendedName>
</protein>
<keyword evidence="4 8" id="KW-0375">Hydrogen ion transport</keyword>
<accession>A0AAW9QZG6</accession>
<evidence type="ECO:0000256" key="1">
    <source>
        <dbReference type="ARBA" id="ARBA00004141"/>
    </source>
</evidence>
<dbReference type="NCBIfam" id="NF002703">
    <property type="entry name" value="PRK02507.1-1"/>
    <property type="match status" value="1"/>
</dbReference>
<organism evidence="9 10">
    <name type="scientific">Pannus brasiliensis CCIBt3594</name>
    <dbReference type="NCBI Taxonomy" id="1427578"/>
    <lineage>
        <taxon>Bacteria</taxon>
        <taxon>Bacillati</taxon>
        <taxon>Cyanobacteriota</taxon>
        <taxon>Cyanophyceae</taxon>
        <taxon>Oscillatoriophycideae</taxon>
        <taxon>Chroococcales</taxon>
        <taxon>Microcystaceae</taxon>
        <taxon>Pannus</taxon>
    </lineage>
</organism>
<keyword evidence="2 8" id="KW-0813">Transport</keyword>